<dbReference type="Gene3D" id="1.10.287.470">
    <property type="entry name" value="Helix hairpin bin"/>
    <property type="match status" value="1"/>
</dbReference>
<dbReference type="AlphaFoldDB" id="A0A1F8EIJ1"/>
<dbReference type="Proteomes" id="UP000177117">
    <property type="component" value="Unassembled WGS sequence"/>
</dbReference>
<dbReference type="GO" id="GO:0015562">
    <property type="term" value="F:efflux transmembrane transporter activity"/>
    <property type="evidence" value="ECO:0007669"/>
    <property type="project" value="TreeGrafter"/>
</dbReference>
<gene>
    <name evidence="4" type="ORF">A2650_01725</name>
</gene>
<organism evidence="4 5">
    <name type="scientific">Candidatus Yanofskybacteria bacterium RIFCSPHIGHO2_01_FULL_41_53</name>
    <dbReference type="NCBI Taxonomy" id="1802663"/>
    <lineage>
        <taxon>Bacteria</taxon>
        <taxon>Candidatus Yanofskyibacteriota</taxon>
    </lineage>
</organism>
<name>A0A1F8EIJ1_9BACT</name>
<dbReference type="SUPFAM" id="SSF111369">
    <property type="entry name" value="HlyD-like secretion proteins"/>
    <property type="match status" value="2"/>
</dbReference>
<dbReference type="EMBL" id="MGJD01000018">
    <property type="protein sequence ID" value="OGN00623.1"/>
    <property type="molecule type" value="Genomic_DNA"/>
</dbReference>
<dbReference type="PANTHER" id="PTHR30469">
    <property type="entry name" value="MULTIDRUG RESISTANCE PROTEIN MDTA"/>
    <property type="match status" value="1"/>
</dbReference>
<feature type="coiled-coil region" evidence="2">
    <location>
        <begin position="125"/>
        <end position="152"/>
    </location>
</feature>
<dbReference type="Gene3D" id="2.40.420.20">
    <property type="match status" value="1"/>
</dbReference>
<feature type="transmembrane region" description="Helical" evidence="3">
    <location>
        <begin position="12"/>
        <end position="29"/>
    </location>
</feature>
<keyword evidence="2" id="KW-0175">Coiled coil</keyword>
<comment type="caution">
    <text evidence="4">The sequence shown here is derived from an EMBL/GenBank/DDBJ whole genome shotgun (WGS) entry which is preliminary data.</text>
</comment>
<dbReference type="NCBIfam" id="TIGR01730">
    <property type="entry name" value="RND_mfp"/>
    <property type="match status" value="1"/>
</dbReference>
<evidence type="ECO:0000256" key="3">
    <source>
        <dbReference type="SAM" id="Phobius"/>
    </source>
</evidence>
<dbReference type="Gene3D" id="2.40.30.170">
    <property type="match status" value="2"/>
</dbReference>
<keyword evidence="3" id="KW-0812">Transmembrane</keyword>
<evidence type="ECO:0000256" key="1">
    <source>
        <dbReference type="ARBA" id="ARBA00009477"/>
    </source>
</evidence>
<dbReference type="GO" id="GO:1990281">
    <property type="term" value="C:efflux pump complex"/>
    <property type="evidence" value="ECO:0007669"/>
    <property type="project" value="TreeGrafter"/>
</dbReference>
<keyword evidence="3" id="KW-1133">Transmembrane helix</keyword>
<proteinExistence type="inferred from homology"/>
<evidence type="ECO:0000313" key="5">
    <source>
        <dbReference type="Proteomes" id="UP000177117"/>
    </source>
</evidence>
<sequence>MKLWIRIKSKKFIWITAIIVGVVLIILMTKGGSEKAYEFITVSRGELVQEVSVTGKIKPTQSVDLQFESSGRISAINYKVGGHVNRGAVIASLENQDLQAAVTSARADLDKTVRNFNSLNNSLVYSSLRVELDNAENSLKRVEEQADSDLASEYNDAFNAIREAMTQINTSSVVLEYLRKTHLEAKHPWDSTVKQYQNEVKNGVNGVLSVLSAINQSNVTITPNMYNEIDLALQEALSACQSLRGAFTYLQGEVQSNSYLISSSTDRTSLNTEAVAISSDLSAISSSIRSITDQKVANNKNISDANAKLATAKAAFPASEDILEKEAALLSAQSQLRKALVVAPFAGIIGKIDVEAGQTVTSSTVIVSLISAANYQIEANITEIDIGKLRVGNQAVLTLDAYGSQTAFQAVVSAIDTSATVIEGVTTYKTIFDFEGYVDQGIRPNMTANIDIQTAKKENIISVPQRAVISKNGDRLVKIYRGDGIEPEERAVQLGMSGKDGYVEITSGLSEGEQVITFIND</sequence>
<evidence type="ECO:0000256" key="2">
    <source>
        <dbReference type="SAM" id="Coils"/>
    </source>
</evidence>
<dbReference type="Gene3D" id="2.40.50.100">
    <property type="match status" value="2"/>
</dbReference>
<evidence type="ECO:0000313" key="4">
    <source>
        <dbReference type="EMBL" id="OGN00623.1"/>
    </source>
</evidence>
<dbReference type="InterPro" id="IPR006143">
    <property type="entry name" value="RND_pump_MFP"/>
</dbReference>
<dbReference type="PANTHER" id="PTHR30469:SF33">
    <property type="entry name" value="SLR1207 PROTEIN"/>
    <property type="match status" value="1"/>
</dbReference>
<protein>
    <submittedName>
        <fullName evidence="4">Uncharacterized protein</fullName>
    </submittedName>
</protein>
<reference evidence="4 5" key="1">
    <citation type="journal article" date="2016" name="Nat. Commun.">
        <title>Thousands of microbial genomes shed light on interconnected biogeochemical processes in an aquifer system.</title>
        <authorList>
            <person name="Anantharaman K."/>
            <person name="Brown C.T."/>
            <person name="Hug L.A."/>
            <person name="Sharon I."/>
            <person name="Castelle C.J."/>
            <person name="Probst A.J."/>
            <person name="Thomas B.C."/>
            <person name="Singh A."/>
            <person name="Wilkins M.J."/>
            <person name="Karaoz U."/>
            <person name="Brodie E.L."/>
            <person name="Williams K.H."/>
            <person name="Hubbard S.S."/>
            <person name="Banfield J.F."/>
        </authorList>
    </citation>
    <scope>NUCLEOTIDE SEQUENCE [LARGE SCALE GENOMIC DNA]</scope>
</reference>
<keyword evidence="3" id="KW-0472">Membrane</keyword>
<comment type="similarity">
    <text evidence="1">Belongs to the membrane fusion protein (MFP) (TC 8.A.1) family.</text>
</comment>
<accession>A0A1F8EIJ1</accession>